<keyword evidence="8" id="KW-0539">Nucleus</keyword>
<keyword evidence="13" id="KW-1185">Reference proteome</keyword>
<evidence type="ECO:0000313" key="13">
    <source>
        <dbReference type="Proteomes" id="UP001527925"/>
    </source>
</evidence>
<feature type="region of interest" description="Disordered" evidence="10">
    <location>
        <begin position="1"/>
        <end position="399"/>
    </location>
</feature>
<accession>A0ABR4N111</accession>
<feature type="compositionally biased region" description="Gly residues" evidence="10">
    <location>
        <begin position="14"/>
        <end position="25"/>
    </location>
</feature>
<feature type="compositionally biased region" description="Polar residues" evidence="10">
    <location>
        <begin position="365"/>
        <end position="376"/>
    </location>
</feature>
<dbReference type="Gene3D" id="3.30.200.20">
    <property type="entry name" value="Phosphorylase Kinase, domain 1"/>
    <property type="match status" value="1"/>
</dbReference>
<dbReference type="EC" id="2.7.11.2" evidence="12"/>
<evidence type="ECO:0000256" key="3">
    <source>
        <dbReference type="ARBA" id="ARBA00022527"/>
    </source>
</evidence>
<dbReference type="PROSITE" id="PS50011">
    <property type="entry name" value="PROTEIN_KINASE_DOM"/>
    <property type="match status" value="1"/>
</dbReference>
<feature type="compositionally biased region" description="Basic and acidic residues" evidence="10">
    <location>
        <begin position="291"/>
        <end position="304"/>
    </location>
</feature>
<comment type="subcellular location">
    <subcellularLocation>
        <location evidence="1">Nucleus</location>
    </subcellularLocation>
</comment>
<evidence type="ECO:0000256" key="10">
    <source>
        <dbReference type="SAM" id="MobiDB-lite"/>
    </source>
</evidence>
<reference evidence="12 13" key="1">
    <citation type="submission" date="2023-09" db="EMBL/GenBank/DDBJ databases">
        <title>Pangenome analysis of Batrachochytrium dendrobatidis and related Chytrids.</title>
        <authorList>
            <person name="Yacoub M.N."/>
            <person name="Stajich J.E."/>
            <person name="James T.Y."/>
        </authorList>
    </citation>
    <scope>NUCLEOTIDE SEQUENCE [LARGE SCALE GENOMIC DNA]</scope>
    <source>
        <strain evidence="12 13">JEL0888</strain>
    </source>
</reference>
<feature type="compositionally biased region" description="Gly residues" evidence="10">
    <location>
        <begin position="96"/>
        <end position="108"/>
    </location>
</feature>
<evidence type="ECO:0000256" key="2">
    <source>
        <dbReference type="ARBA" id="ARBA00006485"/>
    </source>
</evidence>
<evidence type="ECO:0000256" key="9">
    <source>
        <dbReference type="PROSITE-ProRule" id="PRU10141"/>
    </source>
</evidence>
<keyword evidence="7 9" id="KW-0067">ATP-binding</keyword>
<evidence type="ECO:0000256" key="8">
    <source>
        <dbReference type="ARBA" id="ARBA00023242"/>
    </source>
</evidence>
<gene>
    <name evidence="12" type="primary">BUR1</name>
    <name evidence="12" type="ORF">HK105_207318</name>
</gene>
<keyword evidence="4 12" id="KW-0808">Transferase</keyword>
<dbReference type="Proteomes" id="UP001527925">
    <property type="component" value="Unassembled WGS sequence"/>
</dbReference>
<evidence type="ECO:0000256" key="5">
    <source>
        <dbReference type="ARBA" id="ARBA00022741"/>
    </source>
</evidence>
<feature type="compositionally biased region" description="Polar residues" evidence="10">
    <location>
        <begin position="189"/>
        <end position="205"/>
    </location>
</feature>
<dbReference type="PANTHER" id="PTHR24056:SF233">
    <property type="entry name" value="CYCLIN-DEPENDENT KINASE 9"/>
    <property type="match status" value="1"/>
</dbReference>
<feature type="domain" description="Protein kinase" evidence="11">
    <location>
        <begin position="412"/>
        <end position="710"/>
    </location>
</feature>
<comment type="caution">
    <text evidence="12">The sequence shown here is derived from an EMBL/GenBank/DDBJ whole genome shotgun (WGS) entry which is preliminary data.</text>
</comment>
<dbReference type="EMBL" id="JADGIZ020000050">
    <property type="protein sequence ID" value="KAL2913199.1"/>
    <property type="molecule type" value="Genomic_DNA"/>
</dbReference>
<evidence type="ECO:0000256" key="7">
    <source>
        <dbReference type="ARBA" id="ARBA00022840"/>
    </source>
</evidence>
<feature type="compositionally biased region" description="Basic and acidic residues" evidence="10">
    <location>
        <begin position="329"/>
        <end position="341"/>
    </location>
</feature>
<sequence>MSEHEHDEDRRGDPPGGDDGGGRASAGGDAQHTAGGSPLGADAAHGPATAQDPAHEPRGIKRPASRMGSDDGEGGGGSDSVSSGGSRGRENSLSGGDSGSDPHGGGGDGHAELDASGAAGAQGNETDELTPPRKRSHFGDGDDAAAAGNGGAGPTTETTGHGGYDADGASTAHASGDVGEFGDAGAERTVSSAGSFAESRASSPMQLHDDDDDAYVSDQEPLPPVPHAPRHPTQGADDDPRPMLPPRALEDGEAVEDGELAAALSPPIDLGDHSSSAAPSAFPSRAPSEAGDMRVGDDATDTGRRASRAAGGLGGLATNGSAPVSRAGSDTDIRGSHRDDGMAEPGSRAGSSSAAARGHSANSAVESNQYVPNSPYSIPPGGSLKSPESRPMSTTSRREHVRFVGCSSHTEYEIQKKIGEGTFGEVTIGRHKSTGDVVALKKILVHNEREGIPITALREIKILKALSHENIISLREIAYKAGDRPRRERGTVYMVFPYMDHDLTGLLENPQVRFTPPQIKSFMRQLLLGVEYMHKNMILHRDMKGSNILLDNQGHLKIGDFGLARTITVPADPSQVKPYTNMVVTRWYRPPELLLGETFYSKPIDMWGVGCVFGEMLRRKPILAGANDPDQLEKIFALCGTPDETSWPDYRRYLEKSNIQGFRTIHKRSIHEKFPPNHYDRHTVSLIDHLLVLDPAKRLSATQALEHDYFFVYPKAAVPGTSE</sequence>
<evidence type="ECO:0000313" key="12">
    <source>
        <dbReference type="EMBL" id="KAL2913199.1"/>
    </source>
</evidence>
<protein>
    <submittedName>
        <fullName evidence="12">Serine/threonine protein kinase, CMGC, CDC2/CDK subfamily</fullName>
        <ecNumber evidence="12">2.7.11.2</ecNumber>
    </submittedName>
</protein>
<dbReference type="SUPFAM" id="SSF56112">
    <property type="entry name" value="Protein kinase-like (PK-like)"/>
    <property type="match status" value="1"/>
</dbReference>
<organism evidence="12 13">
    <name type="scientific">Polyrhizophydium stewartii</name>
    <dbReference type="NCBI Taxonomy" id="2732419"/>
    <lineage>
        <taxon>Eukaryota</taxon>
        <taxon>Fungi</taxon>
        <taxon>Fungi incertae sedis</taxon>
        <taxon>Chytridiomycota</taxon>
        <taxon>Chytridiomycota incertae sedis</taxon>
        <taxon>Chytridiomycetes</taxon>
        <taxon>Rhizophydiales</taxon>
        <taxon>Rhizophydiales incertae sedis</taxon>
        <taxon>Polyrhizophydium</taxon>
    </lineage>
</organism>
<dbReference type="InterPro" id="IPR008271">
    <property type="entry name" value="Ser/Thr_kinase_AS"/>
</dbReference>
<evidence type="ECO:0000256" key="1">
    <source>
        <dbReference type="ARBA" id="ARBA00004123"/>
    </source>
</evidence>
<dbReference type="PROSITE" id="PS00107">
    <property type="entry name" value="PROTEIN_KINASE_ATP"/>
    <property type="match status" value="1"/>
</dbReference>
<evidence type="ECO:0000256" key="6">
    <source>
        <dbReference type="ARBA" id="ARBA00022777"/>
    </source>
</evidence>
<feature type="compositionally biased region" description="Low complexity" evidence="10">
    <location>
        <begin position="346"/>
        <end position="364"/>
    </location>
</feature>
<keyword evidence="5 9" id="KW-0547">Nucleotide-binding</keyword>
<dbReference type="PROSITE" id="PS00108">
    <property type="entry name" value="PROTEIN_KINASE_ST"/>
    <property type="match status" value="1"/>
</dbReference>
<keyword evidence="6 12" id="KW-0418">Kinase</keyword>
<dbReference type="InterPro" id="IPR050108">
    <property type="entry name" value="CDK"/>
</dbReference>
<evidence type="ECO:0000256" key="4">
    <source>
        <dbReference type="ARBA" id="ARBA00022679"/>
    </source>
</evidence>
<dbReference type="InterPro" id="IPR000719">
    <property type="entry name" value="Prot_kinase_dom"/>
</dbReference>
<keyword evidence="3 12" id="KW-0723">Serine/threonine-protein kinase</keyword>
<dbReference type="Pfam" id="PF00069">
    <property type="entry name" value="Pkinase"/>
    <property type="match status" value="1"/>
</dbReference>
<dbReference type="InterPro" id="IPR017441">
    <property type="entry name" value="Protein_kinase_ATP_BS"/>
</dbReference>
<feature type="binding site" evidence="9">
    <location>
        <position position="441"/>
    </location>
    <ligand>
        <name>ATP</name>
        <dbReference type="ChEBI" id="CHEBI:30616"/>
    </ligand>
</feature>
<dbReference type="InterPro" id="IPR011009">
    <property type="entry name" value="Kinase-like_dom_sf"/>
</dbReference>
<name>A0ABR4N111_9FUNG</name>
<comment type="similarity">
    <text evidence="2">Belongs to the protein kinase superfamily. CMGC Ser/Thr protein kinase family. CDC2/CDKX subfamily.</text>
</comment>
<dbReference type="SMART" id="SM00220">
    <property type="entry name" value="S_TKc"/>
    <property type="match status" value="1"/>
</dbReference>
<proteinExistence type="inferred from homology"/>
<feature type="compositionally biased region" description="Basic and acidic residues" evidence="10">
    <location>
        <begin position="1"/>
        <end position="13"/>
    </location>
</feature>
<dbReference type="Gene3D" id="1.10.510.10">
    <property type="entry name" value="Transferase(Phosphotransferase) domain 1"/>
    <property type="match status" value="1"/>
</dbReference>
<dbReference type="GO" id="GO:0004740">
    <property type="term" value="F:pyruvate dehydrogenase (acetyl-transferring) kinase activity"/>
    <property type="evidence" value="ECO:0007669"/>
    <property type="project" value="UniProtKB-EC"/>
</dbReference>
<dbReference type="PANTHER" id="PTHR24056">
    <property type="entry name" value="CELL DIVISION PROTEIN KINASE"/>
    <property type="match status" value="1"/>
</dbReference>
<evidence type="ECO:0000259" key="11">
    <source>
        <dbReference type="PROSITE" id="PS50011"/>
    </source>
</evidence>
<feature type="compositionally biased region" description="Low complexity" evidence="10">
    <location>
        <begin position="274"/>
        <end position="290"/>
    </location>
</feature>